<dbReference type="EMBL" id="JBHTMO010000002">
    <property type="protein sequence ID" value="MFD1392234.1"/>
    <property type="molecule type" value="Genomic_DNA"/>
</dbReference>
<organism evidence="3 4">
    <name type="scientific">Lacticaseibacillus jixianensis</name>
    <dbReference type="NCBI Taxonomy" id="2486012"/>
    <lineage>
        <taxon>Bacteria</taxon>
        <taxon>Bacillati</taxon>
        <taxon>Bacillota</taxon>
        <taxon>Bacilli</taxon>
        <taxon>Lactobacillales</taxon>
        <taxon>Lactobacillaceae</taxon>
        <taxon>Lacticaseibacillus</taxon>
    </lineage>
</organism>
<proteinExistence type="predicted"/>
<sequence length="101" mass="11796">MPLLFLPIILLIIGVVLVLVIGFSLFIGVALLHILIWPVLLGLLIWWLVRRPARQARSRRDWQDYLKPDQKPGPKPAQHVKEQPQPRDLHHDPRSDDWSDF</sequence>
<evidence type="ECO:0000256" key="1">
    <source>
        <dbReference type="SAM" id="MobiDB-lite"/>
    </source>
</evidence>
<dbReference type="Proteomes" id="UP001597249">
    <property type="component" value="Unassembled WGS sequence"/>
</dbReference>
<feature type="compositionally biased region" description="Basic and acidic residues" evidence="1">
    <location>
        <begin position="79"/>
        <end position="101"/>
    </location>
</feature>
<keyword evidence="2" id="KW-1133">Transmembrane helix</keyword>
<gene>
    <name evidence="3" type="ORF">ACFQ3L_01340</name>
</gene>
<feature type="region of interest" description="Disordered" evidence="1">
    <location>
        <begin position="54"/>
        <end position="101"/>
    </location>
</feature>
<evidence type="ECO:0000313" key="3">
    <source>
        <dbReference type="EMBL" id="MFD1392234.1"/>
    </source>
</evidence>
<keyword evidence="4" id="KW-1185">Reference proteome</keyword>
<accession>A0ABW4B5E2</accession>
<keyword evidence="2" id="KW-0812">Transmembrane</keyword>
<name>A0ABW4B5E2_9LACO</name>
<feature type="transmembrane region" description="Helical" evidence="2">
    <location>
        <begin position="5"/>
        <end position="25"/>
    </location>
</feature>
<evidence type="ECO:0000313" key="4">
    <source>
        <dbReference type="Proteomes" id="UP001597249"/>
    </source>
</evidence>
<keyword evidence="2" id="KW-0472">Membrane</keyword>
<evidence type="ECO:0000256" key="2">
    <source>
        <dbReference type="SAM" id="Phobius"/>
    </source>
</evidence>
<reference evidence="4" key="1">
    <citation type="journal article" date="2019" name="Int. J. Syst. Evol. Microbiol.">
        <title>The Global Catalogue of Microorganisms (GCM) 10K type strain sequencing project: providing services to taxonomists for standard genome sequencing and annotation.</title>
        <authorList>
            <consortium name="The Broad Institute Genomics Platform"/>
            <consortium name="The Broad Institute Genome Sequencing Center for Infectious Disease"/>
            <person name="Wu L."/>
            <person name="Ma J."/>
        </authorList>
    </citation>
    <scope>NUCLEOTIDE SEQUENCE [LARGE SCALE GENOMIC DNA]</scope>
    <source>
        <strain evidence="4">CCM 8911</strain>
    </source>
</reference>
<dbReference type="RefSeq" id="WP_125584794.1">
    <property type="nucleotide sequence ID" value="NZ_JBHTMO010000002.1"/>
</dbReference>
<protein>
    <recommendedName>
        <fullName evidence="5">Phage shock protein G</fullName>
    </recommendedName>
</protein>
<feature type="compositionally biased region" description="Basic and acidic residues" evidence="1">
    <location>
        <begin position="58"/>
        <end position="72"/>
    </location>
</feature>
<comment type="caution">
    <text evidence="3">The sequence shown here is derived from an EMBL/GenBank/DDBJ whole genome shotgun (WGS) entry which is preliminary data.</text>
</comment>
<feature type="transmembrane region" description="Helical" evidence="2">
    <location>
        <begin position="31"/>
        <end position="49"/>
    </location>
</feature>
<evidence type="ECO:0008006" key="5">
    <source>
        <dbReference type="Google" id="ProtNLM"/>
    </source>
</evidence>